<dbReference type="KEGG" id="ncon:LC1Nh_0535"/>
<proteinExistence type="predicted"/>
<name>A0A5Q0UFV8_9ARCH</name>
<evidence type="ECO:0000256" key="1">
    <source>
        <dbReference type="SAM" id="Phobius"/>
    </source>
</evidence>
<feature type="transmembrane region" description="Helical" evidence="1">
    <location>
        <begin position="42"/>
        <end position="60"/>
    </location>
</feature>
<dbReference type="Proteomes" id="UP000377803">
    <property type="component" value="Chromosome"/>
</dbReference>
<keyword evidence="1" id="KW-0472">Membrane</keyword>
<accession>A0A5Q0UFV8</accession>
<protein>
    <submittedName>
        <fullName evidence="2">Uncharacterized protein</fullName>
    </submittedName>
</protein>
<evidence type="ECO:0000313" key="3">
    <source>
        <dbReference type="Proteomes" id="UP000377803"/>
    </source>
</evidence>
<organism evidence="2 3">
    <name type="scientific">Candidatus Nanohalobium constans</name>
    <dbReference type="NCBI Taxonomy" id="2565781"/>
    <lineage>
        <taxon>Archaea</taxon>
        <taxon>Candidatus Nanohalarchaeota</taxon>
        <taxon>Candidatus Nanohalobia</taxon>
        <taxon>Candidatus Nanohalobiales</taxon>
        <taxon>Candidatus Nanohalobiaceae</taxon>
        <taxon>Candidatus Nanohalobium</taxon>
    </lineage>
</organism>
<gene>
    <name evidence="2" type="ORF">LC1Nh_0535</name>
</gene>
<dbReference type="EMBL" id="CP040089">
    <property type="protein sequence ID" value="QGA80434.1"/>
    <property type="molecule type" value="Genomic_DNA"/>
</dbReference>
<feature type="transmembrane region" description="Helical" evidence="1">
    <location>
        <begin position="66"/>
        <end position="84"/>
    </location>
</feature>
<keyword evidence="3" id="KW-1185">Reference proteome</keyword>
<reference evidence="3" key="1">
    <citation type="submission" date="2019-05" db="EMBL/GenBank/DDBJ databases">
        <title>Candidatus Nanohalobium constans, a novel model system to study the DPANN nano-sized archaea: genomic and physiological characterization of a nanoarchaeon co-cultured with its chitinotrophic host.</title>
        <authorList>
            <person name="La Cono V."/>
            <person name="Arcadi E."/>
            <person name="Crisafi F."/>
            <person name="Denaro R."/>
            <person name="La Spada G."/>
            <person name="Messina E."/>
            <person name="Smedile F."/>
            <person name="Toshchakov S.V."/>
            <person name="Shevchenko M.A."/>
            <person name="Golyshin P.N."/>
            <person name="Golyshina O.V."/>
            <person name="Ferrer M."/>
            <person name="Rohde M."/>
            <person name="Mushegian A."/>
            <person name="Sorokin D.Y."/>
            <person name="Giuliano L."/>
            <person name="Yakimov M.M."/>
        </authorList>
    </citation>
    <scope>NUCLEOTIDE SEQUENCE [LARGE SCALE GENOMIC DNA]</scope>
    <source>
        <strain evidence="3">LC1Nh</strain>
    </source>
</reference>
<keyword evidence="1" id="KW-1133">Transmembrane helix</keyword>
<keyword evidence="1" id="KW-0812">Transmembrane</keyword>
<sequence length="243" mass="28565">MLSFVYNEVKSVFGWWKRYCDPRKNSKSLLLMLEDATEKEKIVSIMILMSSFYYSAYILLGQKSVPLLKGIIVSLVAVSSFYIAKRRLDLGFNSSISIHNPIQEDTEKDLRLINMSKQPVKLTQIDVWLAYEKDGEIIFRLEQSKIVHFIPPETEKEIDIIPEQAIAALVTRYRYTDWEGSVEWDRSDIAVRNQTEKVEPWKIEQYLAHYHLNPQETKSKRKIGYFNDNDMQEILEDIKTDEE</sequence>
<evidence type="ECO:0000313" key="2">
    <source>
        <dbReference type="EMBL" id="QGA80434.1"/>
    </source>
</evidence>
<dbReference type="AlphaFoldDB" id="A0A5Q0UFV8"/>